<dbReference type="InterPro" id="IPR008333">
    <property type="entry name" value="Cbr1-like_FAD-bd_dom"/>
</dbReference>
<evidence type="ECO:0000256" key="8">
    <source>
        <dbReference type="ARBA" id="ARBA00022827"/>
    </source>
</evidence>
<dbReference type="GO" id="GO:0090560">
    <property type="term" value="F:2-(3-amino-3-carboxypropyl)histidine synthase activity"/>
    <property type="evidence" value="ECO:0007669"/>
    <property type="project" value="EnsemblFungi"/>
</dbReference>
<evidence type="ECO:0000256" key="15">
    <source>
        <dbReference type="PIRSR" id="PIRSR601834-1"/>
    </source>
</evidence>
<keyword evidence="19" id="KW-1185">Reference proteome</keyword>
<dbReference type="GeneID" id="34525614"/>
<feature type="binding site" evidence="15">
    <location>
        <position position="53"/>
    </location>
    <ligand>
        <name>FAD</name>
        <dbReference type="ChEBI" id="CHEBI:57692"/>
    </ligand>
</feature>
<comment type="subcellular location">
    <subcellularLocation>
        <location evidence="2">Mitochondrion outer membrane</location>
        <topology evidence="2">Single-pass membrane protein</topology>
    </subcellularLocation>
</comment>
<evidence type="ECO:0000313" key="19">
    <source>
        <dbReference type="Proteomes" id="UP000006310"/>
    </source>
</evidence>
<dbReference type="GO" id="GO:0005741">
    <property type="term" value="C:mitochondrial outer membrane"/>
    <property type="evidence" value="ECO:0007669"/>
    <property type="project" value="UniProtKB-SubCell"/>
</dbReference>
<feature type="binding site" evidence="15">
    <location>
        <position position="25"/>
    </location>
    <ligand>
        <name>FAD</name>
        <dbReference type="ChEBI" id="CHEBI:57692"/>
    </ligand>
</feature>
<evidence type="ECO:0000256" key="6">
    <source>
        <dbReference type="ARBA" id="ARBA00022692"/>
    </source>
</evidence>
<feature type="binding site" evidence="15">
    <location>
        <position position="27"/>
    </location>
    <ligand>
        <name>FAD</name>
        <dbReference type="ChEBI" id="CHEBI:57692"/>
    </ligand>
</feature>
<dbReference type="PANTHER" id="PTHR19370">
    <property type="entry name" value="NADH-CYTOCHROME B5 REDUCTASE"/>
    <property type="match status" value="1"/>
</dbReference>
<evidence type="ECO:0000256" key="1">
    <source>
        <dbReference type="ARBA" id="ARBA00001974"/>
    </source>
</evidence>
<dbReference type="GO" id="GO:0005886">
    <property type="term" value="C:plasma membrane"/>
    <property type="evidence" value="ECO:0007669"/>
    <property type="project" value="TreeGrafter"/>
</dbReference>
<keyword evidence="9" id="KW-1133">Transmembrane helix</keyword>
<organism evidence="18 19">
    <name type="scientific">Huiozyma naganishii (strain ATCC MYA-139 / BCRC 22969 / CBS 8797 / KCTC 17520 / NBRC 10181 / NCYC 3082 / Yp74L-3)</name>
    <name type="common">Yeast</name>
    <name type="synonym">Kazachstania naganishii</name>
    <dbReference type="NCBI Taxonomy" id="1071383"/>
    <lineage>
        <taxon>Eukaryota</taxon>
        <taxon>Fungi</taxon>
        <taxon>Dikarya</taxon>
        <taxon>Ascomycota</taxon>
        <taxon>Saccharomycotina</taxon>
        <taxon>Saccharomycetes</taxon>
        <taxon>Saccharomycetales</taxon>
        <taxon>Saccharomycetaceae</taxon>
        <taxon>Huiozyma</taxon>
    </lineage>
</organism>
<keyword evidence="6" id="KW-0812">Transmembrane</keyword>
<dbReference type="InterPro" id="IPR001709">
    <property type="entry name" value="Flavoprot_Pyr_Nucl_cyt_Rdtase"/>
</dbReference>
<feature type="binding site" evidence="15">
    <location>
        <position position="52"/>
    </location>
    <ligand>
        <name>FAD</name>
        <dbReference type="ChEBI" id="CHEBI:57692"/>
    </ligand>
</feature>
<dbReference type="InterPro" id="IPR017927">
    <property type="entry name" value="FAD-bd_FR_type"/>
</dbReference>
<evidence type="ECO:0000256" key="10">
    <source>
        <dbReference type="ARBA" id="ARBA00023002"/>
    </source>
</evidence>
<protein>
    <recommendedName>
        <fullName evidence="16">NADH-cytochrome b5 reductase</fullName>
        <ecNumber evidence="16">1.6.2.2</ecNumber>
    </recommendedName>
</protein>
<dbReference type="Pfam" id="PF00970">
    <property type="entry name" value="FAD_binding_6"/>
    <property type="match status" value="1"/>
</dbReference>
<evidence type="ECO:0000256" key="2">
    <source>
        <dbReference type="ARBA" id="ARBA00004572"/>
    </source>
</evidence>
<dbReference type="EMBL" id="HE978317">
    <property type="protein sequence ID" value="CCK69925.1"/>
    <property type="molecule type" value="Genomic_DNA"/>
</dbReference>
<dbReference type="InterPro" id="IPR001834">
    <property type="entry name" value="CBR-like"/>
</dbReference>
<dbReference type="EC" id="1.6.2.2" evidence="16"/>
<evidence type="ECO:0000256" key="14">
    <source>
        <dbReference type="ARBA" id="ARBA00049138"/>
    </source>
</evidence>
<evidence type="ECO:0000256" key="12">
    <source>
        <dbReference type="ARBA" id="ARBA00023136"/>
    </source>
</evidence>
<comment type="similarity">
    <text evidence="4 16">Belongs to the flavoprotein pyridine nucleotide cytochrome reductase family.</text>
</comment>
<dbReference type="PANTHER" id="PTHR19370:SF184">
    <property type="entry name" value="NADH-CYTOCHROME B5 REDUCTASE-LIKE"/>
    <property type="match status" value="1"/>
</dbReference>
<dbReference type="GO" id="GO:0005783">
    <property type="term" value="C:endoplasmic reticulum"/>
    <property type="evidence" value="ECO:0007669"/>
    <property type="project" value="TreeGrafter"/>
</dbReference>
<dbReference type="SUPFAM" id="SSF63380">
    <property type="entry name" value="Riboflavin synthase domain-like"/>
    <property type="match status" value="1"/>
</dbReference>
<dbReference type="HOGENOM" id="CLU_003827_9_1_1"/>
<evidence type="ECO:0000256" key="5">
    <source>
        <dbReference type="ARBA" id="ARBA00022630"/>
    </source>
</evidence>
<evidence type="ECO:0000259" key="17">
    <source>
        <dbReference type="PROSITE" id="PS51384"/>
    </source>
</evidence>
<dbReference type="InterPro" id="IPR017938">
    <property type="entry name" value="Riboflavin_synthase-like_b-brl"/>
</dbReference>
<dbReference type="InterPro" id="IPR001433">
    <property type="entry name" value="OxRdtase_FAD/NAD-bd"/>
</dbReference>
<keyword evidence="10 16" id="KW-0560">Oxidoreductase</keyword>
<dbReference type="Gene3D" id="2.40.30.10">
    <property type="entry name" value="Translation factors"/>
    <property type="match status" value="1"/>
</dbReference>
<comment type="cofactor">
    <cofactor evidence="1 15 16">
        <name>FAD</name>
        <dbReference type="ChEBI" id="CHEBI:57692"/>
    </cofactor>
</comment>
<keyword evidence="7" id="KW-1000">Mitochondrion outer membrane</keyword>
<accession>J7R504</accession>
<dbReference type="STRING" id="1071383.J7R504"/>
<reference evidence="18 19" key="1">
    <citation type="journal article" date="2011" name="Proc. Natl. Acad. Sci. U.S.A.">
        <title>Evolutionary erosion of yeast sex chromosomes by mating-type switching accidents.</title>
        <authorList>
            <person name="Gordon J.L."/>
            <person name="Armisen D."/>
            <person name="Proux-Wera E."/>
            <person name="Oheigeartaigh S.S."/>
            <person name="Byrne K.P."/>
            <person name="Wolfe K.H."/>
        </authorList>
    </citation>
    <scope>NUCLEOTIDE SEQUENCE [LARGE SCALE GENOMIC DNA]</scope>
    <source>
        <strain evidence="19">ATCC MYA-139 / BCRC 22969 / CBS 8797 / CCRC 22969 / KCTC 17520 / NBRC 10181 / NCYC 3082</strain>
    </source>
</reference>
<evidence type="ECO:0000256" key="3">
    <source>
        <dbReference type="ARBA" id="ARBA00005156"/>
    </source>
</evidence>
<dbReference type="GO" id="GO:0090524">
    <property type="term" value="F:cytochrome-b5 reductase activity, acting on NADH"/>
    <property type="evidence" value="ECO:0007669"/>
    <property type="project" value="UniProtKB-EC"/>
</dbReference>
<dbReference type="RefSeq" id="XP_022464171.1">
    <property type="nucleotide sequence ID" value="XM_022607591.1"/>
</dbReference>
<dbReference type="PRINTS" id="PR00371">
    <property type="entry name" value="FPNCR"/>
</dbReference>
<dbReference type="CDD" id="cd06183">
    <property type="entry name" value="cyt_b5_reduct_like"/>
    <property type="match status" value="1"/>
</dbReference>
<evidence type="ECO:0000313" key="18">
    <source>
        <dbReference type="EMBL" id="CCK69925.1"/>
    </source>
</evidence>
<comment type="catalytic activity">
    <reaction evidence="14">
        <text>2 Fe(3+)-[Dph3] + NADH = 2 Fe(2+)-[Dph3] + NAD(+) + H(+)</text>
        <dbReference type="Rhea" id="RHEA:71231"/>
        <dbReference type="Rhea" id="RHEA-COMP:18002"/>
        <dbReference type="Rhea" id="RHEA-COMP:18003"/>
        <dbReference type="ChEBI" id="CHEBI:15378"/>
        <dbReference type="ChEBI" id="CHEBI:29033"/>
        <dbReference type="ChEBI" id="CHEBI:29034"/>
        <dbReference type="ChEBI" id="CHEBI:57540"/>
        <dbReference type="ChEBI" id="CHEBI:57945"/>
        <dbReference type="ChEBI" id="CHEBI:83228"/>
    </reaction>
    <physiologicalReaction direction="left-to-right" evidence="14">
        <dbReference type="Rhea" id="RHEA:71232"/>
    </physiologicalReaction>
</comment>
<keyword evidence="5 15" id="KW-0285">Flavoprotein</keyword>
<dbReference type="PRINTS" id="PR00406">
    <property type="entry name" value="CYTB5RDTASE"/>
</dbReference>
<dbReference type="AlphaFoldDB" id="J7R504"/>
<name>J7R504_HUIN7</name>
<evidence type="ECO:0000256" key="9">
    <source>
        <dbReference type="ARBA" id="ARBA00022989"/>
    </source>
</evidence>
<dbReference type="InterPro" id="IPR039261">
    <property type="entry name" value="FNR_nucleotide-bd"/>
</dbReference>
<evidence type="ECO:0000256" key="16">
    <source>
        <dbReference type="RuleBase" id="RU361226"/>
    </source>
</evidence>
<keyword evidence="8 15" id="KW-0274">FAD</keyword>
<gene>
    <name evidence="18" type="primary">KNAG0D01740</name>
    <name evidence="18" type="ordered locus">KNAG_0D01740</name>
</gene>
<dbReference type="GO" id="GO:0002926">
    <property type="term" value="P:tRNA wobble base 5-methoxycarbonylmethyl-2-thiouridinylation"/>
    <property type="evidence" value="ECO:0007669"/>
    <property type="project" value="EnsemblFungi"/>
</dbReference>
<dbReference type="OMA" id="LDMKGPF"/>
<evidence type="ECO:0000256" key="11">
    <source>
        <dbReference type="ARBA" id="ARBA00023027"/>
    </source>
</evidence>
<dbReference type="Gene3D" id="3.40.50.80">
    <property type="entry name" value="Nucleotide-binding domain of ferredoxin-NADP reductase (FNR) module"/>
    <property type="match status" value="1"/>
</dbReference>
<evidence type="ECO:0000256" key="4">
    <source>
        <dbReference type="ARBA" id="ARBA00006105"/>
    </source>
</evidence>
<dbReference type="PROSITE" id="PS51384">
    <property type="entry name" value="FAD_FR"/>
    <property type="match status" value="1"/>
</dbReference>
<keyword evidence="12" id="KW-0472">Membrane</keyword>
<feature type="binding site" evidence="15">
    <location>
        <position position="94"/>
    </location>
    <ligand>
        <name>FAD</name>
        <dbReference type="ChEBI" id="CHEBI:57692"/>
    </ligand>
</feature>
<feature type="binding site" evidence="15">
    <location>
        <position position="45"/>
    </location>
    <ligand>
        <name>FAD</name>
        <dbReference type="ChEBI" id="CHEBI:57692"/>
    </ligand>
</feature>
<dbReference type="FunFam" id="3.40.50.80:FF:000009">
    <property type="entry name" value="NADH-cytochrome b5 reductase"/>
    <property type="match status" value="1"/>
</dbReference>
<sequence length="219" mass="24257">MVLGLPIGQHVSVRTETPDGKTVVRSYTPISLDEDARGYFELMVKSYASGTVSKRIGELKVGDSISVTGPLGPYDYKPNFKRHISMVAGGTGITPMFQLLKAISGNPKDKTRVSLIYGNASEEDILLKNEIDRIVSERPEQFSVYYLLDRVDRDDWEGGQGYVTGELMEKLFPRGSEPGTQLLLCGPPRMVSSAKRLAKELEYKRGGVPAKMTDQIFSF</sequence>
<dbReference type="OrthoDB" id="432685at2759"/>
<dbReference type="GO" id="GO:0003954">
    <property type="term" value="F:NADH dehydrogenase activity"/>
    <property type="evidence" value="ECO:0007669"/>
    <property type="project" value="EnsemblFungi"/>
</dbReference>
<dbReference type="SUPFAM" id="SSF52343">
    <property type="entry name" value="Ferredoxin reductase-like, C-terminal NADP-linked domain"/>
    <property type="match status" value="1"/>
</dbReference>
<dbReference type="GO" id="GO:0017183">
    <property type="term" value="P:protein histidyl modification to diphthamide"/>
    <property type="evidence" value="ECO:0007669"/>
    <property type="project" value="EnsemblFungi"/>
</dbReference>
<evidence type="ECO:0000256" key="7">
    <source>
        <dbReference type="ARBA" id="ARBA00022787"/>
    </source>
</evidence>
<keyword evidence="7" id="KW-0496">Mitochondrion</keyword>
<comment type="pathway">
    <text evidence="3">Protein modification; peptidyl-diphthamide biosynthesis.</text>
</comment>
<dbReference type="Pfam" id="PF00175">
    <property type="entry name" value="NAD_binding_1"/>
    <property type="match status" value="1"/>
</dbReference>
<evidence type="ECO:0000256" key="13">
    <source>
        <dbReference type="ARBA" id="ARBA00047682"/>
    </source>
</evidence>
<dbReference type="Proteomes" id="UP000006310">
    <property type="component" value="Chromosome 4"/>
</dbReference>
<dbReference type="KEGG" id="kng:KNAG_0D01740"/>
<reference evidence="19" key="2">
    <citation type="submission" date="2012-08" db="EMBL/GenBank/DDBJ databases">
        <title>Genome sequence of Kazachstania naganishii.</title>
        <authorList>
            <person name="Gordon J.L."/>
            <person name="Armisen D."/>
            <person name="Proux-Wera E."/>
            <person name="OhEigeartaigh S.S."/>
            <person name="Byrne K.P."/>
            <person name="Wolfe K.H."/>
        </authorList>
    </citation>
    <scope>NUCLEOTIDE SEQUENCE [LARGE SCALE GENOMIC DNA]</scope>
    <source>
        <strain evidence="19">ATCC MYA-139 / BCRC 22969 / CBS 8797 / CCRC 22969 / KCTC 17520 / NBRC 10181 / NCYC 3082</strain>
    </source>
</reference>
<feature type="domain" description="FAD-binding FR-type" evidence="17">
    <location>
        <begin position="1"/>
        <end position="77"/>
    </location>
</feature>
<keyword evidence="11 16" id="KW-0520">NAD</keyword>
<dbReference type="eggNOG" id="KOG0534">
    <property type="taxonomic scope" value="Eukaryota"/>
</dbReference>
<proteinExistence type="inferred from homology"/>
<comment type="catalytic activity">
    <reaction evidence="13 16">
        <text>2 Fe(III)-[cytochrome b5] + NADH = 2 Fe(II)-[cytochrome b5] + NAD(+) + H(+)</text>
        <dbReference type="Rhea" id="RHEA:46680"/>
        <dbReference type="Rhea" id="RHEA-COMP:10438"/>
        <dbReference type="Rhea" id="RHEA-COMP:10439"/>
        <dbReference type="ChEBI" id="CHEBI:15378"/>
        <dbReference type="ChEBI" id="CHEBI:29033"/>
        <dbReference type="ChEBI" id="CHEBI:29034"/>
        <dbReference type="ChEBI" id="CHEBI:57540"/>
        <dbReference type="ChEBI" id="CHEBI:57945"/>
        <dbReference type="EC" id="1.6.2.2"/>
    </reaction>
</comment>